<evidence type="ECO:0000256" key="6">
    <source>
        <dbReference type="ARBA" id="ARBA00023049"/>
    </source>
</evidence>
<keyword evidence="9" id="KW-0732">Signal</keyword>
<dbReference type="GO" id="GO:0008270">
    <property type="term" value="F:zinc ion binding"/>
    <property type="evidence" value="ECO:0007669"/>
    <property type="project" value="InterPro"/>
</dbReference>
<evidence type="ECO:0000256" key="3">
    <source>
        <dbReference type="ARBA" id="ARBA00022670"/>
    </source>
</evidence>
<dbReference type="Proteomes" id="UP000567179">
    <property type="component" value="Unassembled WGS sequence"/>
</dbReference>
<evidence type="ECO:0000313" key="12">
    <source>
        <dbReference type="Proteomes" id="UP000567179"/>
    </source>
</evidence>
<dbReference type="EMBL" id="JAACJJ010000058">
    <property type="protein sequence ID" value="KAF5309892.1"/>
    <property type="molecule type" value="Genomic_DNA"/>
</dbReference>
<dbReference type="AlphaFoldDB" id="A0A8H5ATF4"/>
<dbReference type="SMART" id="SM00631">
    <property type="entry name" value="Zn_pept"/>
    <property type="match status" value="1"/>
</dbReference>
<dbReference type="PROSITE" id="PS51257">
    <property type="entry name" value="PROKAR_LIPOPROTEIN"/>
    <property type="match status" value="1"/>
</dbReference>
<dbReference type="SUPFAM" id="SSF53187">
    <property type="entry name" value="Zn-dependent exopeptidases"/>
    <property type="match status" value="1"/>
</dbReference>
<dbReference type="Pfam" id="PF00246">
    <property type="entry name" value="Peptidase_M14"/>
    <property type="match status" value="1"/>
</dbReference>
<dbReference type="OrthoDB" id="3626597at2759"/>
<evidence type="ECO:0000256" key="1">
    <source>
        <dbReference type="ARBA" id="ARBA00001947"/>
    </source>
</evidence>
<comment type="cofactor">
    <cofactor evidence="1">
        <name>Zn(2+)</name>
        <dbReference type="ChEBI" id="CHEBI:29105"/>
    </cofactor>
</comment>
<dbReference type="PROSITE" id="PS52035">
    <property type="entry name" value="PEPTIDASE_M14"/>
    <property type="match status" value="1"/>
</dbReference>
<keyword evidence="3" id="KW-0645">Protease</keyword>
<sequence>MRHWLSLLALFAGFASCEQQVLSMDETQIEMDMSDNAGVRGALRRFTGDVRQVLSVAGEHDLDVWHATSTIVDVYSPPDAPFLPEALVRLPHNTTYVPLSPPSSSSSKFYQYNSQGDFDWNITTLDDTPYHDDYHPLNETYSFLKALAAKHSDIMRLGSIGVSAEGREIMALTVSLSPGDGPAGNYSDISRRGDGEGTDRLKRKKRPAAKDGEKVAFVILGAQHAREWVAAATTTYLAHALVADRTESRSLHGLLTDFDFHIIPIPNPDGYVYTWETDRYWYKNRQVTSPYTKCVGLDMNR</sequence>
<organism evidence="11 12">
    <name type="scientific">Psilocybe cf. subviscida</name>
    <dbReference type="NCBI Taxonomy" id="2480587"/>
    <lineage>
        <taxon>Eukaryota</taxon>
        <taxon>Fungi</taxon>
        <taxon>Dikarya</taxon>
        <taxon>Basidiomycota</taxon>
        <taxon>Agaricomycotina</taxon>
        <taxon>Agaricomycetes</taxon>
        <taxon>Agaricomycetidae</taxon>
        <taxon>Agaricales</taxon>
        <taxon>Agaricineae</taxon>
        <taxon>Strophariaceae</taxon>
        <taxon>Psilocybe</taxon>
    </lineage>
</organism>
<evidence type="ECO:0000313" key="11">
    <source>
        <dbReference type="EMBL" id="KAF5309892.1"/>
    </source>
</evidence>
<reference evidence="11 12" key="1">
    <citation type="journal article" date="2020" name="ISME J.">
        <title>Uncovering the hidden diversity of litter-decomposition mechanisms in mushroom-forming fungi.</title>
        <authorList>
            <person name="Floudas D."/>
            <person name="Bentzer J."/>
            <person name="Ahren D."/>
            <person name="Johansson T."/>
            <person name="Persson P."/>
            <person name="Tunlid A."/>
        </authorList>
    </citation>
    <scope>NUCLEOTIDE SEQUENCE [LARGE SCALE GENOMIC DNA]</scope>
    <source>
        <strain evidence="11 12">CBS 101986</strain>
    </source>
</reference>
<feature type="domain" description="Peptidase M14" evidence="10">
    <location>
        <begin position="133"/>
        <end position="301"/>
    </location>
</feature>
<dbReference type="PANTHER" id="PTHR11705">
    <property type="entry name" value="PROTEASE FAMILY M14 CARBOXYPEPTIDASE A,B"/>
    <property type="match status" value="1"/>
</dbReference>
<comment type="caution">
    <text evidence="11">The sequence shown here is derived from an EMBL/GenBank/DDBJ whole genome shotgun (WGS) entry which is preliminary data.</text>
</comment>
<feature type="region of interest" description="Disordered" evidence="8">
    <location>
        <begin position="182"/>
        <end position="208"/>
    </location>
</feature>
<evidence type="ECO:0000256" key="8">
    <source>
        <dbReference type="SAM" id="MobiDB-lite"/>
    </source>
</evidence>
<gene>
    <name evidence="11" type="ORF">D9619_010197</name>
</gene>
<feature type="chain" id="PRO_5034333838" description="Peptidase M14 domain-containing protein" evidence="9">
    <location>
        <begin position="18"/>
        <end position="301"/>
    </location>
</feature>
<feature type="compositionally biased region" description="Basic and acidic residues" evidence="8">
    <location>
        <begin position="189"/>
        <end position="200"/>
    </location>
</feature>
<keyword evidence="5" id="KW-0862">Zinc</keyword>
<evidence type="ECO:0000256" key="9">
    <source>
        <dbReference type="SAM" id="SignalP"/>
    </source>
</evidence>
<dbReference type="PANTHER" id="PTHR11705:SF143">
    <property type="entry name" value="SLL0236 PROTEIN"/>
    <property type="match status" value="1"/>
</dbReference>
<feature type="signal peptide" evidence="9">
    <location>
        <begin position="1"/>
        <end position="17"/>
    </location>
</feature>
<keyword evidence="12" id="KW-1185">Reference proteome</keyword>
<comment type="similarity">
    <text evidence="2 7">Belongs to the peptidase M14 family.</text>
</comment>
<evidence type="ECO:0000256" key="5">
    <source>
        <dbReference type="ARBA" id="ARBA00022833"/>
    </source>
</evidence>
<comment type="caution">
    <text evidence="7">Lacks conserved residue(s) required for the propagation of feature annotation.</text>
</comment>
<dbReference type="Gene3D" id="3.40.630.10">
    <property type="entry name" value="Zn peptidases"/>
    <property type="match status" value="1"/>
</dbReference>
<evidence type="ECO:0000256" key="7">
    <source>
        <dbReference type="PROSITE-ProRule" id="PRU01379"/>
    </source>
</evidence>
<dbReference type="InterPro" id="IPR000834">
    <property type="entry name" value="Peptidase_M14"/>
</dbReference>
<protein>
    <recommendedName>
        <fullName evidence="10">Peptidase M14 domain-containing protein</fullName>
    </recommendedName>
</protein>
<proteinExistence type="inferred from homology"/>
<dbReference type="GO" id="GO:0005615">
    <property type="term" value="C:extracellular space"/>
    <property type="evidence" value="ECO:0007669"/>
    <property type="project" value="TreeGrafter"/>
</dbReference>
<keyword evidence="4" id="KW-0378">Hydrolase</keyword>
<dbReference type="GO" id="GO:0006508">
    <property type="term" value="P:proteolysis"/>
    <property type="evidence" value="ECO:0007669"/>
    <property type="project" value="UniProtKB-KW"/>
</dbReference>
<dbReference type="GO" id="GO:0004181">
    <property type="term" value="F:metallocarboxypeptidase activity"/>
    <property type="evidence" value="ECO:0007669"/>
    <property type="project" value="InterPro"/>
</dbReference>
<evidence type="ECO:0000256" key="2">
    <source>
        <dbReference type="ARBA" id="ARBA00005988"/>
    </source>
</evidence>
<evidence type="ECO:0000259" key="10">
    <source>
        <dbReference type="PROSITE" id="PS52035"/>
    </source>
</evidence>
<accession>A0A8H5ATF4</accession>
<name>A0A8H5ATF4_9AGAR</name>
<evidence type="ECO:0000256" key="4">
    <source>
        <dbReference type="ARBA" id="ARBA00022801"/>
    </source>
</evidence>
<keyword evidence="6" id="KW-0482">Metalloprotease</keyword>